<keyword evidence="6 10" id="KW-0067">ATP-binding</keyword>
<evidence type="ECO:0000256" key="2">
    <source>
        <dbReference type="ARBA" id="ARBA00001946"/>
    </source>
</evidence>
<dbReference type="Gene3D" id="3.30.470.20">
    <property type="entry name" value="ATP-grasp fold, B domain"/>
    <property type="match status" value="1"/>
</dbReference>
<dbReference type="NCBIfam" id="NF007764">
    <property type="entry name" value="PRK10446.1"/>
    <property type="match status" value="1"/>
</dbReference>
<dbReference type="EMBL" id="BMFC01000002">
    <property type="protein sequence ID" value="GGB96783.1"/>
    <property type="molecule type" value="Genomic_DNA"/>
</dbReference>
<dbReference type="InterPro" id="IPR021109">
    <property type="entry name" value="Peptidase_aspartic_dom_sf"/>
</dbReference>
<gene>
    <name evidence="12" type="primary">rimK</name>
    <name evidence="12" type="ORF">GCM10011363_11780</name>
</gene>
<dbReference type="SUPFAM" id="SSF56059">
    <property type="entry name" value="Glutathione synthetase ATP-binding domain-like"/>
    <property type="match status" value="1"/>
</dbReference>
<dbReference type="InterPro" id="IPR041107">
    <property type="entry name" value="Rimk_N"/>
</dbReference>
<organism evidence="12 13">
    <name type="scientific">Marivita lacus</name>
    <dbReference type="NCBI Taxonomy" id="1323742"/>
    <lineage>
        <taxon>Bacteria</taxon>
        <taxon>Pseudomonadati</taxon>
        <taxon>Pseudomonadota</taxon>
        <taxon>Alphaproteobacteria</taxon>
        <taxon>Rhodobacterales</taxon>
        <taxon>Roseobacteraceae</taxon>
        <taxon>Marivita</taxon>
    </lineage>
</organism>
<dbReference type="Pfam" id="PF05618">
    <property type="entry name" value="Zn_protease"/>
    <property type="match status" value="1"/>
</dbReference>
<evidence type="ECO:0000259" key="11">
    <source>
        <dbReference type="PROSITE" id="PS50975"/>
    </source>
</evidence>
<dbReference type="Gene3D" id="3.40.50.20">
    <property type="match status" value="1"/>
</dbReference>
<keyword evidence="4" id="KW-0479">Metal-binding</keyword>
<evidence type="ECO:0000313" key="12">
    <source>
        <dbReference type="EMBL" id="GGB96783.1"/>
    </source>
</evidence>
<dbReference type="PROSITE" id="PS50975">
    <property type="entry name" value="ATP_GRASP"/>
    <property type="match status" value="1"/>
</dbReference>
<comment type="cofactor">
    <cofactor evidence="1">
        <name>Mn(2+)</name>
        <dbReference type="ChEBI" id="CHEBI:29035"/>
    </cofactor>
</comment>
<dbReference type="InterPro" id="IPR011761">
    <property type="entry name" value="ATP-grasp"/>
</dbReference>
<dbReference type="InterPro" id="IPR013651">
    <property type="entry name" value="ATP-grasp_RimK-type"/>
</dbReference>
<dbReference type="Pfam" id="PF08443">
    <property type="entry name" value="RimK"/>
    <property type="match status" value="1"/>
</dbReference>
<keyword evidence="7" id="KW-0460">Magnesium</keyword>
<evidence type="ECO:0000256" key="10">
    <source>
        <dbReference type="PROSITE-ProRule" id="PRU00409"/>
    </source>
</evidence>
<comment type="caution">
    <text evidence="12">The sequence shown here is derived from an EMBL/GenBank/DDBJ whole genome shotgun (WGS) entry which is preliminary data.</text>
</comment>
<keyword evidence="5 10" id="KW-0547">Nucleotide-binding</keyword>
<comment type="cofactor">
    <cofactor evidence="2">
        <name>Mg(2+)</name>
        <dbReference type="ChEBI" id="CHEBI:18420"/>
    </cofactor>
</comment>
<sequence>MSDTPSDPPAPKGTGPDTLLTFGWEEWVSLPDLGLPAIRAKIDTGARTSALHAADIEVFGSTNKPRVRFAVHPIPGREDLIIPCSAPIIDRRDVTSSNGETESRYVIATQMTVGGQSWEIEVTLTDRGTMSNRMLLGRQALKDHVNIVPSERFHQPELDFEVYHTRRVRSIAPNRALRVAVLSRENNYSTNRLVEEGEKRGHSVEVIDTTRCYMAINAMAPDVYYDGKRLPRYDAVIPRIGTSITPYGTAVVRQFESIGTYVVNGSAGITSSRDKLHAHQLLARHRIGMPPTAFANSPKDTSNLIGLVGTAPLIVKLLESTQGKGVVLAETKKAAESVIDAFRGLKANFLVQDFIKEAAGEDIRCLVVNGKVVASMKRTGSEGDFRSNLHRGGTAQKVRITKEERDTAVRAARVFGLGFAGVDILRSHSGPKVLEVNSSPGLEGIELASEKNIAGLLYDAIEEKVRPTPVPRRKKPL</sequence>
<accession>A0ABQ1KFL0</accession>
<evidence type="ECO:0000313" key="13">
    <source>
        <dbReference type="Proteomes" id="UP000645462"/>
    </source>
</evidence>
<dbReference type="RefSeq" id="WP_188481047.1">
    <property type="nucleotide sequence ID" value="NZ_BMFC01000002.1"/>
</dbReference>
<name>A0ABQ1KFL0_9RHOB</name>
<keyword evidence="3 12" id="KW-0436">Ligase</keyword>
<evidence type="ECO:0000256" key="4">
    <source>
        <dbReference type="ARBA" id="ARBA00022723"/>
    </source>
</evidence>
<dbReference type="PANTHER" id="PTHR21621">
    <property type="entry name" value="RIBOSOMAL PROTEIN S6 MODIFICATION PROTEIN"/>
    <property type="match status" value="1"/>
</dbReference>
<dbReference type="SUPFAM" id="SSF50630">
    <property type="entry name" value="Acid proteases"/>
    <property type="match status" value="1"/>
</dbReference>
<evidence type="ECO:0000256" key="6">
    <source>
        <dbReference type="ARBA" id="ARBA00022840"/>
    </source>
</evidence>
<feature type="domain" description="ATP-grasp" evidence="11">
    <location>
        <begin position="279"/>
        <end position="462"/>
    </location>
</feature>
<reference evidence="13" key="1">
    <citation type="journal article" date="2019" name="Int. J. Syst. Evol. Microbiol.">
        <title>The Global Catalogue of Microorganisms (GCM) 10K type strain sequencing project: providing services to taxonomists for standard genome sequencing and annotation.</title>
        <authorList>
            <consortium name="The Broad Institute Genomics Platform"/>
            <consortium name="The Broad Institute Genome Sequencing Center for Infectious Disease"/>
            <person name="Wu L."/>
            <person name="Ma J."/>
        </authorList>
    </citation>
    <scope>NUCLEOTIDE SEQUENCE [LARGE SCALE GENOMIC DNA]</scope>
    <source>
        <strain evidence="13">CGMCC 1.12478</strain>
    </source>
</reference>
<keyword evidence="13" id="KW-1185">Reference proteome</keyword>
<dbReference type="PANTHER" id="PTHR21621:SF7">
    <property type="entry name" value="RIBOSOMAL PROTEIN BS6--L-GLUTAMATE LIGASE"/>
    <property type="match status" value="1"/>
</dbReference>
<protein>
    <submittedName>
        <fullName evidence="12">Alpha-L-glutamate ligase</fullName>
    </submittedName>
</protein>
<evidence type="ECO:0000256" key="8">
    <source>
        <dbReference type="ARBA" id="ARBA00022917"/>
    </source>
</evidence>
<dbReference type="InterPro" id="IPR008503">
    <property type="entry name" value="Asp_endopeptidase"/>
</dbReference>
<dbReference type="Gene3D" id="3.30.1490.20">
    <property type="entry name" value="ATP-grasp fold, A domain"/>
    <property type="match status" value="1"/>
</dbReference>
<dbReference type="InterPro" id="IPR013815">
    <property type="entry name" value="ATP_grasp_subdomain_1"/>
</dbReference>
<dbReference type="Pfam" id="PF18030">
    <property type="entry name" value="Rimk_N"/>
    <property type="match status" value="1"/>
</dbReference>
<evidence type="ECO:0000256" key="1">
    <source>
        <dbReference type="ARBA" id="ARBA00001936"/>
    </source>
</evidence>
<keyword evidence="9" id="KW-0464">Manganese</keyword>
<dbReference type="GO" id="GO:0016874">
    <property type="term" value="F:ligase activity"/>
    <property type="evidence" value="ECO:0007669"/>
    <property type="project" value="UniProtKB-KW"/>
</dbReference>
<dbReference type="Proteomes" id="UP000645462">
    <property type="component" value="Unassembled WGS sequence"/>
</dbReference>
<evidence type="ECO:0000256" key="5">
    <source>
        <dbReference type="ARBA" id="ARBA00022741"/>
    </source>
</evidence>
<evidence type="ECO:0000256" key="9">
    <source>
        <dbReference type="ARBA" id="ARBA00023211"/>
    </source>
</evidence>
<evidence type="ECO:0000256" key="3">
    <source>
        <dbReference type="ARBA" id="ARBA00022598"/>
    </source>
</evidence>
<dbReference type="InterPro" id="IPR004666">
    <property type="entry name" value="Rp_bS6_RimK/Lys_biosynth_LsyX"/>
</dbReference>
<evidence type="ECO:0000256" key="7">
    <source>
        <dbReference type="ARBA" id="ARBA00022842"/>
    </source>
</evidence>
<keyword evidence="8" id="KW-0648">Protein biosynthesis</keyword>
<proteinExistence type="predicted"/>
<dbReference type="Gene3D" id="2.40.70.10">
    <property type="entry name" value="Acid Proteases"/>
    <property type="match status" value="1"/>
</dbReference>
<dbReference type="NCBIfam" id="TIGR00768">
    <property type="entry name" value="rimK_fam"/>
    <property type="match status" value="1"/>
</dbReference>